<dbReference type="SUPFAM" id="SSF48371">
    <property type="entry name" value="ARM repeat"/>
    <property type="match status" value="1"/>
</dbReference>
<feature type="transmembrane region" description="Helical" evidence="1">
    <location>
        <begin position="22"/>
        <end position="47"/>
    </location>
</feature>
<dbReference type="OrthoDB" id="1454284at2"/>
<protein>
    <recommendedName>
        <fullName evidence="4">HEAT repeat domain-containing protein</fullName>
    </recommendedName>
</protein>
<accession>A0A4Q1CN74</accession>
<name>A0A4Q1CN74_9BACT</name>
<gene>
    <name evidence="2" type="ORF">ESA94_04380</name>
</gene>
<evidence type="ECO:0000313" key="3">
    <source>
        <dbReference type="Proteomes" id="UP000290204"/>
    </source>
</evidence>
<dbReference type="Pfam" id="PF13646">
    <property type="entry name" value="HEAT_2"/>
    <property type="match status" value="1"/>
</dbReference>
<keyword evidence="1" id="KW-1133">Transmembrane helix</keyword>
<comment type="caution">
    <text evidence="2">The sequence shown here is derived from an EMBL/GenBank/DDBJ whole genome shotgun (WGS) entry which is preliminary data.</text>
</comment>
<keyword evidence="3" id="KW-1185">Reference proteome</keyword>
<dbReference type="RefSeq" id="WP_129129625.1">
    <property type="nucleotide sequence ID" value="NZ_SDHW01000001.1"/>
</dbReference>
<dbReference type="EMBL" id="SDHW01000001">
    <property type="protein sequence ID" value="RXK62254.1"/>
    <property type="molecule type" value="Genomic_DNA"/>
</dbReference>
<dbReference type="InterPro" id="IPR016024">
    <property type="entry name" value="ARM-type_fold"/>
</dbReference>
<evidence type="ECO:0008006" key="4">
    <source>
        <dbReference type="Google" id="ProtNLM"/>
    </source>
</evidence>
<dbReference type="Gene3D" id="1.25.10.10">
    <property type="entry name" value="Leucine-rich Repeat Variant"/>
    <property type="match status" value="1"/>
</dbReference>
<keyword evidence="1" id="KW-0472">Membrane</keyword>
<organism evidence="2 3">
    <name type="scientific">Lacibacter luteus</name>
    <dbReference type="NCBI Taxonomy" id="2508719"/>
    <lineage>
        <taxon>Bacteria</taxon>
        <taxon>Pseudomonadati</taxon>
        <taxon>Bacteroidota</taxon>
        <taxon>Chitinophagia</taxon>
        <taxon>Chitinophagales</taxon>
        <taxon>Chitinophagaceae</taxon>
        <taxon>Lacibacter</taxon>
    </lineage>
</organism>
<evidence type="ECO:0000313" key="2">
    <source>
        <dbReference type="EMBL" id="RXK62254.1"/>
    </source>
</evidence>
<dbReference type="Proteomes" id="UP000290204">
    <property type="component" value="Unassembled WGS sequence"/>
</dbReference>
<keyword evidence="1" id="KW-0812">Transmembrane</keyword>
<proteinExistence type="predicted"/>
<reference evidence="2 3" key="1">
    <citation type="submission" date="2019-01" db="EMBL/GenBank/DDBJ databases">
        <title>Lacibacter sp. strain TTM-7.</title>
        <authorList>
            <person name="Chen W.-M."/>
        </authorList>
    </citation>
    <scope>NUCLEOTIDE SEQUENCE [LARGE SCALE GENOMIC DNA]</scope>
    <source>
        <strain evidence="2 3">TTM-7</strain>
    </source>
</reference>
<dbReference type="InterPro" id="IPR011989">
    <property type="entry name" value="ARM-like"/>
</dbReference>
<sequence>MQPGLVFNYITLYLLDAVVDPLQLLAVTLFFVCIIAGVVLFILFYLIRRTGRSMRRRSLREQYSNCISELAVCETDEELQSFLQQPDTQRITRLLEHEAFSRRVIITELLKTVKNMSGNAATNVCWFYEQANLQHDSLLRLQNGAWHVKARAIQELSGLRQNKYITKIYRHTNNANELVRNEARTAVVKLTGFEGLRFLDVATYPLTEWQQLCLLYELSLHSNRSFEGVQRWLQSSNSSVTEFALRLVEVYHLHACFSTVTSCLKHAAKPVRKKALAALKEIYDPAINEILVAMFPAEDADVQILILQMLKEFGTEEEQAFLLQQLLHEQQEIKVAAARAVYYTQPDAESLLRQRVQTDTYPWNVLLVQLKQEVLL</sequence>
<dbReference type="AlphaFoldDB" id="A0A4Q1CN74"/>
<evidence type="ECO:0000256" key="1">
    <source>
        <dbReference type="SAM" id="Phobius"/>
    </source>
</evidence>